<keyword evidence="6" id="KW-1185">Reference proteome</keyword>
<keyword evidence="2 3" id="KW-0539">Nucleus</keyword>
<dbReference type="GO" id="GO:0005634">
    <property type="term" value="C:nucleus"/>
    <property type="evidence" value="ECO:0007669"/>
    <property type="project" value="UniProtKB-SubCell"/>
</dbReference>
<evidence type="ECO:0000256" key="1">
    <source>
        <dbReference type="ARBA" id="ARBA00004123"/>
    </source>
</evidence>
<sequence length="184" mass="21577">MDVCDIGIEERKLVKVEEEDQGMECEFNPSMLDWNLDYDDESAAVLLGGGTSTDQEEEEEKVVVLLEAEKKRKKICLRLNYEAVITAWASQRSPWTTGVKPELNPDYGWPDCMIKFIICRDMGIVVQQDTVMGMRGNNEQRPGREARVSRYREKRRTRLFSKKIRYEVRKLNAEKRPRNERTIR</sequence>
<accession>A0AAW1WNI3</accession>
<name>A0AAW1WNI3_RUBAR</name>
<organism evidence="5 6">
    <name type="scientific">Rubus argutus</name>
    <name type="common">Southern blackberry</name>
    <dbReference type="NCBI Taxonomy" id="59490"/>
    <lineage>
        <taxon>Eukaryota</taxon>
        <taxon>Viridiplantae</taxon>
        <taxon>Streptophyta</taxon>
        <taxon>Embryophyta</taxon>
        <taxon>Tracheophyta</taxon>
        <taxon>Spermatophyta</taxon>
        <taxon>Magnoliopsida</taxon>
        <taxon>eudicotyledons</taxon>
        <taxon>Gunneridae</taxon>
        <taxon>Pentapetalae</taxon>
        <taxon>rosids</taxon>
        <taxon>fabids</taxon>
        <taxon>Rosales</taxon>
        <taxon>Rosaceae</taxon>
        <taxon>Rosoideae</taxon>
        <taxon>Rosoideae incertae sedis</taxon>
        <taxon>Rubus</taxon>
    </lineage>
</organism>
<evidence type="ECO:0000256" key="2">
    <source>
        <dbReference type="ARBA" id="ARBA00023242"/>
    </source>
</evidence>
<comment type="subcellular location">
    <subcellularLocation>
        <location evidence="1 3">Nucleus</location>
    </subcellularLocation>
</comment>
<dbReference type="InterPro" id="IPR010402">
    <property type="entry name" value="CCT_domain"/>
</dbReference>
<dbReference type="GO" id="GO:0006355">
    <property type="term" value="P:regulation of DNA-templated transcription"/>
    <property type="evidence" value="ECO:0007669"/>
    <property type="project" value="TreeGrafter"/>
</dbReference>
<dbReference type="EMBL" id="JBEDUW010000005">
    <property type="protein sequence ID" value="KAK9926281.1"/>
    <property type="molecule type" value="Genomic_DNA"/>
</dbReference>
<evidence type="ECO:0000256" key="3">
    <source>
        <dbReference type="PROSITE-ProRule" id="PRU00357"/>
    </source>
</evidence>
<evidence type="ECO:0000313" key="6">
    <source>
        <dbReference type="Proteomes" id="UP001457282"/>
    </source>
</evidence>
<dbReference type="Pfam" id="PF06203">
    <property type="entry name" value="CCT"/>
    <property type="match status" value="1"/>
</dbReference>
<dbReference type="AlphaFoldDB" id="A0AAW1WNI3"/>
<feature type="domain" description="CCT" evidence="4">
    <location>
        <begin position="144"/>
        <end position="184"/>
    </location>
</feature>
<dbReference type="PANTHER" id="PTHR31874">
    <property type="entry name" value="CCT MOTIF FAMILY PROTEIN, EXPRESSED"/>
    <property type="match status" value="1"/>
</dbReference>
<proteinExistence type="predicted"/>
<evidence type="ECO:0000313" key="5">
    <source>
        <dbReference type="EMBL" id="KAK9926281.1"/>
    </source>
</evidence>
<dbReference type="PANTHER" id="PTHR31874:SF55">
    <property type="entry name" value="ZINC FINGER PROTEIN CONSTANS-LIKE 7"/>
    <property type="match status" value="1"/>
</dbReference>
<reference evidence="5 6" key="1">
    <citation type="journal article" date="2023" name="G3 (Bethesda)">
        <title>A chromosome-length genome assembly and annotation of blackberry (Rubus argutus, cv. 'Hillquist').</title>
        <authorList>
            <person name="Bruna T."/>
            <person name="Aryal R."/>
            <person name="Dudchenko O."/>
            <person name="Sargent D.J."/>
            <person name="Mead D."/>
            <person name="Buti M."/>
            <person name="Cavallini A."/>
            <person name="Hytonen T."/>
            <person name="Andres J."/>
            <person name="Pham M."/>
            <person name="Weisz D."/>
            <person name="Mascagni F."/>
            <person name="Usai G."/>
            <person name="Natali L."/>
            <person name="Bassil N."/>
            <person name="Fernandez G.E."/>
            <person name="Lomsadze A."/>
            <person name="Armour M."/>
            <person name="Olukolu B."/>
            <person name="Poorten T."/>
            <person name="Britton C."/>
            <person name="Davik J."/>
            <person name="Ashrafi H."/>
            <person name="Aiden E.L."/>
            <person name="Borodovsky M."/>
            <person name="Worthington M."/>
        </authorList>
    </citation>
    <scope>NUCLEOTIDE SEQUENCE [LARGE SCALE GENOMIC DNA]</scope>
    <source>
        <strain evidence="5">PI 553951</strain>
    </source>
</reference>
<dbReference type="InterPro" id="IPR052453">
    <property type="entry name" value="CONSTANS-like_ZF"/>
</dbReference>
<comment type="caution">
    <text evidence="5">The sequence shown here is derived from an EMBL/GenBank/DDBJ whole genome shotgun (WGS) entry which is preliminary data.</text>
</comment>
<protein>
    <recommendedName>
        <fullName evidence="4">CCT domain-containing protein</fullName>
    </recommendedName>
</protein>
<dbReference type="Proteomes" id="UP001457282">
    <property type="component" value="Unassembled WGS sequence"/>
</dbReference>
<dbReference type="PROSITE" id="PS51017">
    <property type="entry name" value="CCT"/>
    <property type="match status" value="1"/>
</dbReference>
<evidence type="ECO:0000259" key="4">
    <source>
        <dbReference type="PROSITE" id="PS51017"/>
    </source>
</evidence>
<gene>
    <name evidence="5" type="ORF">M0R45_023522</name>
</gene>